<comment type="caution">
    <text evidence="5">The sequence shown here is derived from an EMBL/GenBank/DDBJ whole genome shotgun (WGS) entry which is preliminary data.</text>
</comment>
<reference evidence="5 6" key="1">
    <citation type="submission" date="2018-01" db="EMBL/GenBank/DDBJ databases">
        <title>Draft genome sequence of Sphaerisporangium sp. 7K107.</title>
        <authorList>
            <person name="Sahin N."/>
            <person name="Saygin H."/>
            <person name="Ay H."/>
        </authorList>
    </citation>
    <scope>NUCLEOTIDE SEQUENCE [LARGE SCALE GENOMIC DNA]</scope>
    <source>
        <strain evidence="5 6">7K107</strain>
    </source>
</reference>
<dbReference type="Pfam" id="PF00356">
    <property type="entry name" value="LacI"/>
    <property type="match status" value="1"/>
</dbReference>
<evidence type="ECO:0000313" key="5">
    <source>
        <dbReference type="EMBL" id="PZG49747.1"/>
    </source>
</evidence>
<proteinExistence type="predicted"/>
<dbReference type="EMBL" id="POUA01000068">
    <property type="protein sequence ID" value="PZG49747.1"/>
    <property type="molecule type" value="Genomic_DNA"/>
</dbReference>
<organism evidence="5 6">
    <name type="scientific">Spongiactinospora gelatinilytica</name>
    <dbReference type="NCBI Taxonomy" id="2666298"/>
    <lineage>
        <taxon>Bacteria</taxon>
        <taxon>Bacillati</taxon>
        <taxon>Actinomycetota</taxon>
        <taxon>Actinomycetes</taxon>
        <taxon>Streptosporangiales</taxon>
        <taxon>Streptosporangiaceae</taxon>
        <taxon>Spongiactinospora</taxon>
    </lineage>
</organism>
<dbReference type="InterPro" id="IPR046335">
    <property type="entry name" value="LacI/GalR-like_sensor"/>
</dbReference>
<sequence length="348" mass="36605">MGREAGEAGRRAGLKDVARLAGVSVKTVSNVVNGYVHVAPATRARVQRAVAELNYRPNPSARSLCGGRSGIIALAVPDLRIPYFAELAGLVVAAAEERSLTVLIDQTGGERERELRVASGLRTHLIDGLIFSPLALGPEDLAARSDDTPMVLLGERVRPGSADHVAVDNVAAAREATAHRIGLGRHRVAAIGARHDAAGETARLRLLGHRQALTEAGLPVHADLVAPVDEYLRADGARAMARLLDSPEPPDAVFCGNDLLALGALRTLYERGVEVPGRVAVAGFDDIDDGRYGTPSLTTVAPDKRRIAGEAVGLLATRLDGAATGPAREIQVGHRLVPRESTLGRAAR</sequence>
<evidence type="ECO:0000256" key="3">
    <source>
        <dbReference type="ARBA" id="ARBA00023163"/>
    </source>
</evidence>
<evidence type="ECO:0000259" key="4">
    <source>
        <dbReference type="PROSITE" id="PS50932"/>
    </source>
</evidence>
<keyword evidence="1" id="KW-0805">Transcription regulation</keyword>
<dbReference type="RefSeq" id="WP_111167187.1">
    <property type="nucleotide sequence ID" value="NZ_POUA01000068.1"/>
</dbReference>
<dbReference type="InterPro" id="IPR028082">
    <property type="entry name" value="Peripla_BP_I"/>
</dbReference>
<dbReference type="Gene3D" id="1.10.260.40">
    <property type="entry name" value="lambda repressor-like DNA-binding domains"/>
    <property type="match status" value="1"/>
</dbReference>
<dbReference type="SUPFAM" id="SSF53822">
    <property type="entry name" value="Periplasmic binding protein-like I"/>
    <property type="match status" value="1"/>
</dbReference>
<dbReference type="InterPro" id="IPR010982">
    <property type="entry name" value="Lambda_DNA-bd_dom_sf"/>
</dbReference>
<dbReference type="PROSITE" id="PS00356">
    <property type="entry name" value="HTH_LACI_1"/>
    <property type="match status" value="1"/>
</dbReference>
<dbReference type="PROSITE" id="PS50932">
    <property type="entry name" value="HTH_LACI_2"/>
    <property type="match status" value="1"/>
</dbReference>
<feature type="domain" description="HTH lacI-type" evidence="4">
    <location>
        <begin position="12"/>
        <end position="66"/>
    </location>
</feature>
<dbReference type="CDD" id="cd01392">
    <property type="entry name" value="HTH_LacI"/>
    <property type="match status" value="1"/>
</dbReference>
<dbReference type="CDD" id="cd06267">
    <property type="entry name" value="PBP1_LacI_sugar_binding-like"/>
    <property type="match status" value="1"/>
</dbReference>
<keyword evidence="2" id="KW-0238">DNA-binding</keyword>
<evidence type="ECO:0000256" key="1">
    <source>
        <dbReference type="ARBA" id="ARBA00023015"/>
    </source>
</evidence>
<evidence type="ECO:0000256" key="2">
    <source>
        <dbReference type="ARBA" id="ARBA00023125"/>
    </source>
</evidence>
<dbReference type="PANTHER" id="PTHR30146">
    <property type="entry name" value="LACI-RELATED TRANSCRIPTIONAL REPRESSOR"/>
    <property type="match status" value="1"/>
</dbReference>
<dbReference type="SMART" id="SM00354">
    <property type="entry name" value="HTH_LACI"/>
    <property type="match status" value="1"/>
</dbReference>
<accession>A0A2W2HUX7</accession>
<name>A0A2W2HUX7_9ACTN</name>
<dbReference type="Gene3D" id="3.40.50.2300">
    <property type="match status" value="2"/>
</dbReference>
<keyword evidence="3" id="KW-0804">Transcription</keyword>
<evidence type="ECO:0000313" key="6">
    <source>
        <dbReference type="Proteomes" id="UP000248544"/>
    </source>
</evidence>
<keyword evidence="6" id="KW-1185">Reference proteome</keyword>
<dbReference type="AlphaFoldDB" id="A0A2W2HUX7"/>
<dbReference type="PANTHER" id="PTHR30146:SF153">
    <property type="entry name" value="LACTOSE OPERON REPRESSOR"/>
    <property type="match status" value="1"/>
</dbReference>
<gene>
    <name evidence="5" type="ORF">C1I98_11675</name>
</gene>
<dbReference type="InterPro" id="IPR000843">
    <property type="entry name" value="HTH_LacI"/>
</dbReference>
<dbReference type="GO" id="GO:0003700">
    <property type="term" value="F:DNA-binding transcription factor activity"/>
    <property type="evidence" value="ECO:0007669"/>
    <property type="project" value="TreeGrafter"/>
</dbReference>
<dbReference type="Pfam" id="PF13377">
    <property type="entry name" value="Peripla_BP_3"/>
    <property type="match status" value="1"/>
</dbReference>
<dbReference type="Proteomes" id="UP000248544">
    <property type="component" value="Unassembled WGS sequence"/>
</dbReference>
<dbReference type="GO" id="GO:0000976">
    <property type="term" value="F:transcription cis-regulatory region binding"/>
    <property type="evidence" value="ECO:0007669"/>
    <property type="project" value="TreeGrafter"/>
</dbReference>
<protein>
    <submittedName>
        <fullName evidence="5">LacI family transcriptional regulator</fullName>
    </submittedName>
</protein>
<dbReference type="SUPFAM" id="SSF47413">
    <property type="entry name" value="lambda repressor-like DNA-binding domains"/>
    <property type="match status" value="1"/>
</dbReference>